<comment type="catalytic activity">
    <reaction evidence="1">
        <text>O-phospho-L-threonyl-[protein] + H2O = L-threonyl-[protein] + phosphate</text>
        <dbReference type="Rhea" id="RHEA:47004"/>
        <dbReference type="Rhea" id="RHEA-COMP:11060"/>
        <dbReference type="Rhea" id="RHEA-COMP:11605"/>
        <dbReference type="ChEBI" id="CHEBI:15377"/>
        <dbReference type="ChEBI" id="CHEBI:30013"/>
        <dbReference type="ChEBI" id="CHEBI:43474"/>
        <dbReference type="ChEBI" id="CHEBI:61977"/>
        <dbReference type="EC" id="3.1.3.16"/>
    </reaction>
</comment>
<dbReference type="InterPro" id="IPR004843">
    <property type="entry name" value="Calcineurin-like_PHP"/>
</dbReference>
<dbReference type="PRINTS" id="PR00114">
    <property type="entry name" value="STPHPHTASE"/>
</dbReference>
<dbReference type="GO" id="GO:0004722">
    <property type="term" value="F:protein serine/threonine phosphatase activity"/>
    <property type="evidence" value="ECO:0007669"/>
    <property type="project" value="UniProtKB-EC"/>
</dbReference>
<reference evidence="4" key="1">
    <citation type="submission" date="2013-10" db="EMBL/GenBank/DDBJ databases">
        <title>Genomic analysis of the causative agents of coccidiosis in chickens.</title>
        <authorList>
            <person name="Reid A.J."/>
            <person name="Blake D."/>
            <person name="Billington K."/>
            <person name="Browne H."/>
            <person name="Dunn M."/>
            <person name="Hung S."/>
            <person name="Kawahara F."/>
            <person name="Miranda-Saavedra D."/>
            <person name="Mourier T."/>
            <person name="Nagra H."/>
            <person name="Otto T.D."/>
            <person name="Rawlings N."/>
            <person name="Sanchez A."/>
            <person name="Sanders M."/>
            <person name="Subramaniam C."/>
            <person name="Tay Y."/>
            <person name="Dear P."/>
            <person name="Doerig C."/>
            <person name="Gruber A."/>
            <person name="Parkinson J."/>
            <person name="Shirley M."/>
            <person name="Wan K.L."/>
            <person name="Berriman M."/>
            <person name="Tomley F."/>
            <person name="Pain A."/>
        </authorList>
    </citation>
    <scope>NUCLEOTIDE SEQUENCE [LARGE SCALE GENOMIC DNA]</scope>
    <source>
        <strain evidence="4">Weybridge</strain>
    </source>
</reference>
<dbReference type="GeneID" id="25339413"/>
<comment type="similarity">
    <text evidence="1">Belongs to the PPP phosphatase family.</text>
</comment>
<dbReference type="Gene3D" id="2.120.10.80">
    <property type="entry name" value="Kelch-type beta propeller"/>
    <property type="match status" value="1"/>
</dbReference>
<protein>
    <recommendedName>
        <fullName evidence="1">Serine/threonine-protein phosphatase</fullName>
        <ecNumber evidence="1">3.1.3.16</ecNumber>
    </recommendedName>
</protein>
<evidence type="ECO:0000313" key="5">
    <source>
        <dbReference type="Proteomes" id="UP000030763"/>
    </source>
</evidence>
<accession>U6M769</accession>
<dbReference type="EMBL" id="HG719944">
    <property type="protein sequence ID" value="CDJ58913.1"/>
    <property type="molecule type" value="Genomic_DNA"/>
</dbReference>
<evidence type="ECO:0000256" key="2">
    <source>
        <dbReference type="SAM" id="MobiDB-lite"/>
    </source>
</evidence>
<dbReference type="Gene3D" id="3.60.21.10">
    <property type="match status" value="1"/>
</dbReference>
<evidence type="ECO:0000259" key="3">
    <source>
        <dbReference type="PROSITE" id="PS00125"/>
    </source>
</evidence>
<feature type="region of interest" description="Disordered" evidence="2">
    <location>
        <begin position="585"/>
        <end position="607"/>
    </location>
</feature>
<dbReference type="PANTHER" id="PTHR46422">
    <property type="entry name" value="SERINE/THREONINE-PROTEIN PHOSPHATASE BSL3"/>
    <property type="match status" value="1"/>
</dbReference>
<feature type="compositionally biased region" description="Basic and acidic residues" evidence="2">
    <location>
        <begin position="597"/>
        <end position="607"/>
    </location>
</feature>
<dbReference type="Pfam" id="PF07646">
    <property type="entry name" value="Kelch_2"/>
    <property type="match status" value="1"/>
</dbReference>
<dbReference type="VEuPathDB" id="ToxoDB:EMWEY_00054270"/>
<gene>
    <name evidence="4" type="ORF">EMWEY_00054270</name>
</gene>
<dbReference type="EC" id="3.1.3.16" evidence="1"/>
<dbReference type="PANTHER" id="PTHR46422:SF4">
    <property type="entry name" value="SERINE_THREONINE-PROTEIN PHOSPHATASE BSL3"/>
    <property type="match status" value="1"/>
</dbReference>
<dbReference type="InterPro" id="IPR015915">
    <property type="entry name" value="Kelch-typ_b-propeller"/>
</dbReference>
<name>U6M769_EIMMA</name>
<feature type="compositionally biased region" description="Low complexity" evidence="2">
    <location>
        <begin position="84"/>
        <end position="107"/>
    </location>
</feature>
<dbReference type="OrthoDB" id="347064at2759"/>
<dbReference type="Proteomes" id="UP000030763">
    <property type="component" value="Unassembled WGS sequence"/>
</dbReference>
<dbReference type="InterPro" id="IPR011498">
    <property type="entry name" value="Kelch_2"/>
</dbReference>
<sequence length="607" mass="67519">MPEARFQHSVVFLDSKMVVIGGRTDGDCSKPLSTAVYDTETVEWRLLPSMGRIPCFYSDVEREEQRAKAARQRQQALAITAAAASQQQQQQQPQPLPAAQQQQQMQQRGVAGRTMTSQPAVAAGAAGQVPGIAQQQQQQQQQAYPLQGSLTFSRQSTGLSRQGSRAADIRLASHASVVQEQRGDFSALVRRISIDRLEEEGRKINKSCCSSSGSGPLSPAAARAAALADRIIRLLLRPLLTQQELMALFETDAPFCIPWADVNELCHVVTDIFKEEEMVLNLRAPIKVYGDIHGQYLDLMRLFHLYKMPVEEEEAEQYAAGSRAAKGTLCGDIDCTDYLFLGDYVDRGSHSLETICLLFALKVKYPRQVHLIRGNHEDPGINSLYGFQDECRRRLQEDPIDPNSCWSSFNNAFEFLPVAAIIEDCVLCIHGGIGGSIHSIEQLQALQRPLKVAQVPQTPQEQQVTDLLWSDPTDSDSVLGIAQNEIRDPDGAGKICKFGPDRVVQFLAANNLSLIIRAHECVMDGFERFAGGKLITLFSATNYCNHHQNAGALLYIRRDLTIIPKLIYPANAMSQYITWDERMTELRPPTPPRAPPRMREQQDFDGS</sequence>
<dbReference type="OMA" id="DCTDYLF"/>
<dbReference type="PROSITE" id="PS00125">
    <property type="entry name" value="SER_THR_PHOSPHATASE"/>
    <property type="match status" value="1"/>
</dbReference>
<dbReference type="AlphaFoldDB" id="U6M769"/>
<keyword evidence="1 4" id="KW-0378">Hydrolase</keyword>
<reference evidence="4" key="2">
    <citation type="submission" date="2013-10" db="EMBL/GenBank/DDBJ databases">
        <authorList>
            <person name="Aslett M."/>
        </authorList>
    </citation>
    <scope>NUCLEOTIDE SEQUENCE [LARGE SCALE GENOMIC DNA]</scope>
    <source>
        <strain evidence="4">Weybridge</strain>
    </source>
</reference>
<organism evidence="4 5">
    <name type="scientific">Eimeria maxima</name>
    <name type="common">Coccidian parasite</name>
    <dbReference type="NCBI Taxonomy" id="5804"/>
    <lineage>
        <taxon>Eukaryota</taxon>
        <taxon>Sar</taxon>
        <taxon>Alveolata</taxon>
        <taxon>Apicomplexa</taxon>
        <taxon>Conoidasida</taxon>
        <taxon>Coccidia</taxon>
        <taxon>Eucoccidiorida</taxon>
        <taxon>Eimeriorina</taxon>
        <taxon>Eimeriidae</taxon>
        <taxon>Eimeria</taxon>
    </lineage>
</organism>
<proteinExistence type="inferred from homology"/>
<dbReference type="SUPFAM" id="SSF56300">
    <property type="entry name" value="Metallo-dependent phosphatases"/>
    <property type="match status" value="1"/>
</dbReference>
<feature type="domain" description="Serine/threonine specific protein phosphatases" evidence="3">
    <location>
        <begin position="372"/>
        <end position="377"/>
    </location>
</feature>
<keyword evidence="5" id="KW-1185">Reference proteome</keyword>
<dbReference type="InterPro" id="IPR029052">
    <property type="entry name" value="Metallo-depent_PP-like"/>
</dbReference>
<dbReference type="RefSeq" id="XP_013335561.1">
    <property type="nucleotide sequence ID" value="XM_013480107.1"/>
</dbReference>
<evidence type="ECO:0000313" key="4">
    <source>
        <dbReference type="EMBL" id="CDJ58913.1"/>
    </source>
</evidence>
<dbReference type="Pfam" id="PF00149">
    <property type="entry name" value="Metallophos"/>
    <property type="match status" value="1"/>
</dbReference>
<dbReference type="InterPro" id="IPR006186">
    <property type="entry name" value="Ser/Thr-sp_prot-phosphatase"/>
</dbReference>
<evidence type="ECO:0000256" key="1">
    <source>
        <dbReference type="RuleBase" id="RU004273"/>
    </source>
</evidence>
<dbReference type="SUPFAM" id="SSF117281">
    <property type="entry name" value="Kelch motif"/>
    <property type="match status" value="1"/>
</dbReference>
<feature type="region of interest" description="Disordered" evidence="2">
    <location>
        <begin position="84"/>
        <end position="123"/>
    </location>
</feature>
<dbReference type="SMART" id="SM00156">
    <property type="entry name" value="PP2Ac"/>
    <property type="match status" value="1"/>
</dbReference>